<dbReference type="EMBL" id="MU393445">
    <property type="protein sequence ID" value="KAI4867689.1"/>
    <property type="molecule type" value="Genomic_DNA"/>
</dbReference>
<sequence length="446" mass="49343">MAEQQQKKKQLHLGAFMRPVSLHTGAWRYPGAYPDANFNFQHIKSFAQKLEAAKFDAFFMADHLAVLNMPVEALRRSHTVTSFEPFTLLSSLAAVTDRIGLVATASTTYDEPYHIARRFASLDHLSGGRAGWNIVTTANPDSARNFGKDEHKEHGERYARAREFYDVVTGLWDSFADDAFIRDVESGIFFDPAKMHVLDHHGAELHVRGPLNIARPPQGWPVIVQAGQSEPGRQLAAETAEVVFCAPRTLEAGKEFFKDVKGRLAAVGRDRDDMKLLPAAFIVIGDTVEEAQAKRLKLDSLVHYESSIASLSIALGHDASTLDPDGPLPTDLPETNASKSGREGVLKLAATEGLTVRQLAQRYGGYSGLAFVGTVETVADEMEQWIVQEGSDGFNVVFPFLPQGLDDVAEHLIPELQRRGLFRQDYEGTTLRDHLGLKRPSNKFFS</sequence>
<keyword evidence="2" id="KW-1185">Reference proteome</keyword>
<accession>A0ACB9Z9B8</accession>
<proteinExistence type="predicted"/>
<comment type="caution">
    <text evidence="1">The sequence shown here is derived from an EMBL/GenBank/DDBJ whole genome shotgun (WGS) entry which is preliminary data.</text>
</comment>
<evidence type="ECO:0000313" key="2">
    <source>
        <dbReference type="Proteomes" id="UP001497700"/>
    </source>
</evidence>
<evidence type="ECO:0000313" key="1">
    <source>
        <dbReference type="EMBL" id="KAI4867689.1"/>
    </source>
</evidence>
<reference evidence="1 2" key="1">
    <citation type="journal article" date="2022" name="New Phytol.">
        <title>Ecological generalism drives hyperdiversity of secondary metabolite gene clusters in xylarialean endophytes.</title>
        <authorList>
            <person name="Franco M.E.E."/>
            <person name="Wisecaver J.H."/>
            <person name="Arnold A.E."/>
            <person name="Ju Y.M."/>
            <person name="Slot J.C."/>
            <person name="Ahrendt S."/>
            <person name="Moore L.P."/>
            <person name="Eastman K.E."/>
            <person name="Scott K."/>
            <person name="Konkel Z."/>
            <person name="Mondo S.J."/>
            <person name="Kuo A."/>
            <person name="Hayes R.D."/>
            <person name="Haridas S."/>
            <person name="Andreopoulos B."/>
            <person name="Riley R."/>
            <person name="LaButti K."/>
            <person name="Pangilinan J."/>
            <person name="Lipzen A."/>
            <person name="Amirebrahimi M."/>
            <person name="Yan J."/>
            <person name="Adam C."/>
            <person name="Keymanesh K."/>
            <person name="Ng V."/>
            <person name="Louie K."/>
            <person name="Northen T."/>
            <person name="Drula E."/>
            <person name="Henrissat B."/>
            <person name="Hsieh H.M."/>
            <person name="Youens-Clark K."/>
            <person name="Lutzoni F."/>
            <person name="Miadlikowska J."/>
            <person name="Eastwood D.C."/>
            <person name="Hamelin R.C."/>
            <person name="Grigoriev I.V."/>
            <person name="U'Ren J.M."/>
        </authorList>
    </citation>
    <scope>NUCLEOTIDE SEQUENCE [LARGE SCALE GENOMIC DNA]</scope>
    <source>
        <strain evidence="1 2">CBS 119005</strain>
    </source>
</reference>
<name>A0ACB9Z9B8_9PEZI</name>
<keyword evidence="1" id="KW-0503">Monooxygenase</keyword>
<keyword evidence="1" id="KW-0560">Oxidoreductase</keyword>
<protein>
    <submittedName>
        <fullName evidence="1">Monooxygenase</fullName>
    </submittedName>
</protein>
<dbReference type="Proteomes" id="UP001497700">
    <property type="component" value="Unassembled WGS sequence"/>
</dbReference>
<gene>
    <name evidence="1" type="ORF">F4820DRAFT_445925</name>
</gene>
<organism evidence="1 2">
    <name type="scientific">Hypoxylon rubiginosum</name>
    <dbReference type="NCBI Taxonomy" id="110542"/>
    <lineage>
        <taxon>Eukaryota</taxon>
        <taxon>Fungi</taxon>
        <taxon>Dikarya</taxon>
        <taxon>Ascomycota</taxon>
        <taxon>Pezizomycotina</taxon>
        <taxon>Sordariomycetes</taxon>
        <taxon>Xylariomycetidae</taxon>
        <taxon>Xylariales</taxon>
        <taxon>Hypoxylaceae</taxon>
        <taxon>Hypoxylon</taxon>
    </lineage>
</organism>